<dbReference type="InterPro" id="IPR029039">
    <property type="entry name" value="Flavoprotein-like_sf"/>
</dbReference>
<dbReference type="RefSeq" id="WP_345019634.1">
    <property type="nucleotide sequence ID" value="NZ_BAABDO010000020.1"/>
</dbReference>
<name>A0ABP7YHC3_9ACTN</name>
<dbReference type="PANTHER" id="PTHR30543">
    <property type="entry name" value="CHROMATE REDUCTASE"/>
    <property type="match status" value="1"/>
</dbReference>
<dbReference type="InterPro" id="IPR005025">
    <property type="entry name" value="FMN_Rdtase-like_dom"/>
</dbReference>
<dbReference type="PANTHER" id="PTHR30543:SF21">
    <property type="entry name" value="NAD(P)H-DEPENDENT FMN REDUCTASE LOT6"/>
    <property type="match status" value="1"/>
</dbReference>
<dbReference type="Proteomes" id="UP001500266">
    <property type="component" value="Unassembled WGS sequence"/>
</dbReference>
<dbReference type="InterPro" id="IPR050712">
    <property type="entry name" value="NAD(P)H-dep_reductase"/>
</dbReference>
<comment type="caution">
    <text evidence="2">The sequence shown here is derived from an EMBL/GenBank/DDBJ whole genome shotgun (WGS) entry which is preliminary data.</text>
</comment>
<organism evidence="2 3">
    <name type="scientific">Actinomadura keratinilytica</name>
    <dbReference type="NCBI Taxonomy" id="547461"/>
    <lineage>
        <taxon>Bacteria</taxon>
        <taxon>Bacillati</taxon>
        <taxon>Actinomycetota</taxon>
        <taxon>Actinomycetes</taxon>
        <taxon>Streptosporangiales</taxon>
        <taxon>Thermomonosporaceae</taxon>
        <taxon>Actinomadura</taxon>
    </lineage>
</organism>
<dbReference type="Pfam" id="PF03358">
    <property type="entry name" value="FMN_red"/>
    <property type="match status" value="1"/>
</dbReference>
<gene>
    <name evidence="2" type="ORF">GCM10022416_19570</name>
</gene>
<dbReference type="SUPFAM" id="SSF52218">
    <property type="entry name" value="Flavoproteins"/>
    <property type="match status" value="1"/>
</dbReference>
<evidence type="ECO:0000259" key="1">
    <source>
        <dbReference type="Pfam" id="PF03358"/>
    </source>
</evidence>
<feature type="domain" description="NADPH-dependent FMN reductase-like" evidence="1">
    <location>
        <begin position="8"/>
        <end position="149"/>
    </location>
</feature>
<protein>
    <submittedName>
        <fullName evidence="2">NAD(P)H-dependent oxidoreductase</fullName>
    </submittedName>
</protein>
<proteinExistence type="predicted"/>
<evidence type="ECO:0000313" key="2">
    <source>
        <dbReference type="EMBL" id="GAA4136177.1"/>
    </source>
</evidence>
<evidence type="ECO:0000313" key="3">
    <source>
        <dbReference type="Proteomes" id="UP001500266"/>
    </source>
</evidence>
<sequence>MAQRPVHLAVITGSVRNGRFGPIVARWFLEQAEACPDVTVEPIDLADVTLPARLPEFDMRDRPPEADALAERLTAADGYIIITPEYNHSFPASLKHFIDWFMEEWQAKPVGFVSYGGMAGGLRAVEALRLVFAELHAVTVRETVSFHNHRERFGADGRPVEPEGCEQAAKVLLDQLVWWALALREAKERRPYRR</sequence>
<keyword evidence="3" id="KW-1185">Reference proteome</keyword>
<accession>A0ABP7YHC3</accession>
<dbReference type="Gene3D" id="3.40.50.360">
    <property type="match status" value="1"/>
</dbReference>
<dbReference type="EMBL" id="BAABDO010000020">
    <property type="protein sequence ID" value="GAA4136177.1"/>
    <property type="molecule type" value="Genomic_DNA"/>
</dbReference>
<reference evidence="3" key="1">
    <citation type="journal article" date="2019" name="Int. J. Syst. Evol. Microbiol.">
        <title>The Global Catalogue of Microorganisms (GCM) 10K type strain sequencing project: providing services to taxonomists for standard genome sequencing and annotation.</title>
        <authorList>
            <consortium name="The Broad Institute Genomics Platform"/>
            <consortium name="The Broad Institute Genome Sequencing Center for Infectious Disease"/>
            <person name="Wu L."/>
            <person name="Ma J."/>
        </authorList>
    </citation>
    <scope>NUCLEOTIDE SEQUENCE [LARGE SCALE GENOMIC DNA]</scope>
    <source>
        <strain evidence="3">JCM 17316</strain>
    </source>
</reference>